<evidence type="ECO:0000256" key="1">
    <source>
        <dbReference type="ARBA" id="ARBA00022723"/>
    </source>
</evidence>
<reference evidence="4" key="1">
    <citation type="journal article" date="2012" name="Nature">
        <title>The oyster genome reveals stress adaptation and complexity of shell formation.</title>
        <authorList>
            <person name="Zhang G."/>
            <person name="Fang X."/>
            <person name="Guo X."/>
            <person name="Li L."/>
            <person name="Luo R."/>
            <person name="Xu F."/>
            <person name="Yang P."/>
            <person name="Zhang L."/>
            <person name="Wang X."/>
            <person name="Qi H."/>
            <person name="Xiong Z."/>
            <person name="Que H."/>
            <person name="Xie Y."/>
            <person name="Holland P.W."/>
            <person name="Paps J."/>
            <person name="Zhu Y."/>
            <person name="Wu F."/>
            <person name="Chen Y."/>
            <person name="Wang J."/>
            <person name="Peng C."/>
            <person name="Meng J."/>
            <person name="Yang L."/>
            <person name="Liu J."/>
            <person name="Wen B."/>
            <person name="Zhang N."/>
            <person name="Huang Z."/>
            <person name="Zhu Q."/>
            <person name="Feng Y."/>
            <person name="Mount A."/>
            <person name="Hedgecock D."/>
            <person name="Xu Z."/>
            <person name="Liu Y."/>
            <person name="Domazet-Loso T."/>
            <person name="Du Y."/>
            <person name="Sun X."/>
            <person name="Zhang S."/>
            <person name="Liu B."/>
            <person name="Cheng P."/>
            <person name="Jiang X."/>
            <person name="Li J."/>
            <person name="Fan D."/>
            <person name="Wang W."/>
            <person name="Fu W."/>
            <person name="Wang T."/>
            <person name="Wang B."/>
            <person name="Zhang J."/>
            <person name="Peng Z."/>
            <person name="Li Y."/>
            <person name="Li N."/>
            <person name="Wang J."/>
            <person name="Chen M."/>
            <person name="He Y."/>
            <person name="Tan F."/>
            <person name="Song X."/>
            <person name="Zheng Q."/>
            <person name="Huang R."/>
            <person name="Yang H."/>
            <person name="Du X."/>
            <person name="Chen L."/>
            <person name="Yang M."/>
            <person name="Gaffney P.M."/>
            <person name="Wang S."/>
            <person name="Luo L."/>
            <person name="She Z."/>
            <person name="Ming Y."/>
            <person name="Huang W."/>
            <person name="Zhang S."/>
            <person name="Huang B."/>
            <person name="Zhang Y."/>
            <person name="Qu T."/>
            <person name="Ni P."/>
            <person name="Miao G."/>
            <person name="Wang J."/>
            <person name="Wang Q."/>
            <person name="Steinberg C.E."/>
            <person name="Wang H."/>
            <person name="Li N."/>
            <person name="Qian L."/>
            <person name="Zhang G."/>
            <person name="Li Y."/>
            <person name="Yang H."/>
            <person name="Liu X."/>
            <person name="Wang J."/>
            <person name="Yin Y."/>
            <person name="Wang J."/>
        </authorList>
    </citation>
    <scope>NUCLEOTIDE SEQUENCE [LARGE SCALE GENOMIC DNA]</scope>
    <source>
        <strain evidence="4">05x7-T-G4-1.051#20</strain>
    </source>
</reference>
<evidence type="ECO:0000256" key="3">
    <source>
        <dbReference type="ARBA" id="ARBA00022833"/>
    </source>
</evidence>
<dbReference type="SUPFAM" id="SSF57850">
    <property type="entry name" value="RING/U-box"/>
    <property type="match status" value="1"/>
</dbReference>
<dbReference type="PANTHER" id="PTHR25462">
    <property type="entry name" value="BONUS, ISOFORM C-RELATED"/>
    <property type="match status" value="1"/>
</dbReference>
<dbReference type="InterPro" id="IPR018957">
    <property type="entry name" value="Znf_C3HC4_RING-type"/>
</dbReference>
<protein>
    <submittedName>
        <fullName evidence="4">Uncharacterized protein</fullName>
    </submittedName>
</protein>
<proteinExistence type="predicted"/>
<dbReference type="Pfam" id="PF00097">
    <property type="entry name" value="zf-C3HC4"/>
    <property type="match status" value="1"/>
</dbReference>
<dbReference type="PROSITE" id="PS00518">
    <property type="entry name" value="ZF_RING_1"/>
    <property type="match status" value="1"/>
</dbReference>
<evidence type="ECO:0000256" key="2">
    <source>
        <dbReference type="ARBA" id="ARBA00022771"/>
    </source>
</evidence>
<accession>K1RBX4</accession>
<evidence type="ECO:0000313" key="4">
    <source>
        <dbReference type="EMBL" id="EKC41129.1"/>
    </source>
</evidence>
<gene>
    <name evidence="4" type="ORF">CGI_10022890</name>
</gene>
<dbReference type="Gene3D" id="3.30.40.10">
    <property type="entry name" value="Zinc/RING finger domain, C3HC4 (zinc finger)"/>
    <property type="match status" value="1"/>
</dbReference>
<keyword evidence="3" id="KW-0862">Zinc</keyword>
<dbReference type="Gene3D" id="2.120.10.30">
    <property type="entry name" value="TolB, C-terminal domain"/>
    <property type="match status" value="1"/>
</dbReference>
<dbReference type="InterPro" id="IPR017907">
    <property type="entry name" value="Znf_RING_CS"/>
</dbReference>
<dbReference type="HOGENOM" id="CLU_008645_6_0_1"/>
<sequence>MDNSKDKKCQVCQQAASVLHILPCYHTLCQGCLQTHGEGDKNIKCRVCGDKYGISEDSQTSSVEDIPAKCSLLLITEGTCRTDTNTWCCSCGAHCKDCRHASTQSLYASALDRMPGDVLSSDGREQESSFCRQESSEDGIEVFSTPGSSLDFSSLLDSVSVDDPSAASDFFSSVNLEKCGEHGYHSTNYCLTHSTVCCAECTRLHHKHCDMKDIHEAAMETPSETDLHRLQRSFSSLMDIQMALIYEMERNSIEIGEWKEKIMATFKELKNDVNRRLTELEDKIKTNLQEVENERGSLQNNIDDFKTKREILRNASNKLEGYPAKTAEKLQNYCLVKAKVQEQKDFLHTQRHHMSKVSVNITKKKGFEDFLQQIPGLLELSCERVKLETMKKLKCQEKLMVKRWTHTKLPHITGMCYLGNVLIICDNVKQRFFTYDSQRVWNCYKIGRSPWDVAVIKNQEIAVSTPEGIQIVNLQYYPHKELGFPRFLPTDFPCFGVDYFAGDIYIASNTHIRILSVGDSRLQSFKCPGLSVQYICVCSPDRLYLTDTNSNRLFCMNSKGETLKVFPSEMLESPMGVAIGPGTNIVVVNASSKTVVRFTKDGHLVETKEIKDNHNNGFGPEVVCCYGDACAIAAGQHVYKCHFI</sequence>
<keyword evidence="1" id="KW-0479">Metal-binding</keyword>
<dbReference type="SUPFAM" id="SSF57845">
    <property type="entry name" value="B-box zinc-binding domain"/>
    <property type="match status" value="1"/>
</dbReference>
<dbReference type="PANTHER" id="PTHR25462:SF296">
    <property type="entry name" value="MEIOTIC P26, ISOFORM F"/>
    <property type="match status" value="1"/>
</dbReference>
<dbReference type="InterPro" id="IPR013083">
    <property type="entry name" value="Znf_RING/FYVE/PHD"/>
</dbReference>
<dbReference type="PROSITE" id="PS50089">
    <property type="entry name" value="ZF_RING_2"/>
    <property type="match status" value="1"/>
</dbReference>
<name>K1RBX4_MAGGI</name>
<dbReference type="GO" id="GO:0008270">
    <property type="term" value="F:zinc ion binding"/>
    <property type="evidence" value="ECO:0007669"/>
    <property type="project" value="UniProtKB-KW"/>
</dbReference>
<dbReference type="InterPro" id="IPR011042">
    <property type="entry name" value="6-blade_b-propeller_TolB-like"/>
</dbReference>
<keyword evidence="2" id="KW-0863">Zinc-finger</keyword>
<dbReference type="InterPro" id="IPR001841">
    <property type="entry name" value="Znf_RING"/>
</dbReference>
<dbReference type="EMBL" id="JH817583">
    <property type="protein sequence ID" value="EKC41129.1"/>
    <property type="molecule type" value="Genomic_DNA"/>
</dbReference>
<dbReference type="AlphaFoldDB" id="K1RBX4"/>
<dbReference type="InterPro" id="IPR047153">
    <property type="entry name" value="TRIM45/56/19-like"/>
</dbReference>
<dbReference type="SUPFAM" id="SSF101898">
    <property type="entry name" value="NHL repeat"/>
    <property type="match status" value="1"/>
</dbReference>
<dbReference type="InParanoid" id="K1RBX4"/>
<organism evidence="4">
    <name type="scientific">Magallana gigas</name>
    <name type="common">Pacific oyster</name>
    <name type="synonym">Crassostrea gigas</name>
    <dbReference type="NCBI Taxonomy" id="29159"/>
    <lineage>
        <taxon>Eukaryota</taxon>
        <taxon>Metazoa</taxon>
        <taxon>Spiralia</taxon>
        <taxon>Lophotrochozoa</taxon>
        <taxon>Mollusca</taxon>
        <taxon>Bivalvia</taxon>
        <taxon>Autobranchia</taxon>
        <taxon>Pteriomorphia</taxon>
        <taxon>Ostreida</taxon>
        <taxon>Ostreoidea</taxon>
        <taxon>Ostreidae</taxon>
        <taxon>Magallana</taxon>
    </lineage>
</organism>